<keyword evidence="1" id="KW-0862">Zinc</keyword>
<dbReference type="AlphaFoldDB" id="A0AAE1L7I2"/>
<dbReference type="GO" id="GO:0003677">
    <property type="term" value="F:DNA binding"/>
    <property type="evidence" value="ECO:0007669"/>
    <property type="project" value="UniProtKB-KW"/>
</dbReference>
<comment type="caution">
    <text evidence="4">The sequence shown here is derived from an EMBL/GenBank/DDBJ whole genome shotgun (WGS) entry which is preliminary data.</text>
</comment>
<feature type="compositionally biased region" description="Polar residues" evidence="2">
    <location>
        <begin position="68"/>
        <end position="83"/>
    </location>
</feature>
<evidence type="ECO:0000256" key="2">
    <source>
        <dbReference type="SAM" id="MobiDB-lite"/>
    </source>
</evidence>
<reference evidence="4" key="1">
    <citation type="submission" date="2021-07" db="EMBL/GenBank/DDBJ databases">
        <authorList>
            <person name="Catto M.A."/>
            <person name="Jacobson A."/>
            <person name="Kennedy G."/>
            <person name="Labadie P."/>
            <person name="Hunt B.G."/>
            <person name="Srinivasan R."/>
        </authorList>
    </citation>
    <scope>NUCLEOTIDE SEQUENCE</scope>
    <source>
        <strain evidence="4">PL_HMW_Pooled</strain>
        <tissue evidence="4">Head</tissue>
    </source>
</reference>
<dbReference type="SUPFAM" id="SSF57667">
    <property type="entry name" value="beta-beta-alpha zinc fingers"/>
    <property type="match status" value="1"/>
</dbReference>
<feature type="region of interest" description="Disordered" evidence="2">
    <location>
        <begin position="39"/>
        <end position="134"/>
    </location>
</feature>
<dbReference type="GO" id="GO:0008270">
    <property type="term" value="F:zinc ion binding"/>
    <property type="evidence" value="ECO:0007669"/>
    <property type="project" value="UniProtKB-KW"/>
</dbReference>
<protein>
    <submittedName>
        <fullName evidence="4">Zinc finger homeobox protein 4</fullName>
    </submittedName>
</protein>
<accession>A0AAE1L7I2</accession>
<keyword evidence="4" id="KW-0238">DNA-binding</keyword>
<gene>
    <name evidence="4" type="ORF">KUF71_003739</name>
</gene>
<evidence type="ECO:0000313" key="4">
    <source>
        <dbReference type="EMBL" id="KAK3909140.1"/>
    </source>
</evidence>
<name>A0AAE1L7I2_9NEOP</name>
<feature type="compositionally biased region" description="Acidic residues" evidence="2">
    <location>
        <begin position="96"/>
        <end position="118"/>
    </location>
</feature>
<evidence type="ECO:0000259" key="3">
    <source>
        <dbReference type="PROSITE" id="PS50157"/>
    </source>
</evidence>
<dbReference type="PROSITE" id="PS00028">
    <property type="entry name" value="ZINC_FINGER_C2H2_1"/>
    <property type="match status" value="2"/>
</dbReference>
<keyword evidence="1" id="KW-0479">Metal-binding</keyword>
<dbReference type="SMART" id="SM00355">
    <property type="entry name" value="ZnF_C2H2"/>
    <property type="match status" value="2"/>
</dbReference>
<dbReference type="InterPro" id="IPR036236">
    <property type="entry name" value="Znf_C2H2_sf"/>
</dbReference>
<dbReference type="Gene3D" id="3.30.160.60">
    <property type="entry name" value="Classic Zinc Finger"/>
    <property type="match status" value="1"/>
</dbReference>
<keyword evidence="1" id="KW-0863">Zinc-finger</keyword>
<dbReference type="Proteomes" id="UP001219518">
    <property type="component" value="Unassembled WGS sequence"/>
</dbReference>
<dbReference type="InterPro" id="IPR013087">
    <property type="entry name" value="Znf_C2H2_type"/>
</dbReference>
<sequence length="505" mass="56529">MEGTEGKAKRKAKPFNCDCPVCGKTYKTKRYYDRHVATHKISEQTQLPGNVENHDIGGENGENSSSSVPNDQPMNQPSCSATEGNPIDNQLPPDYEWGEWSEEEEEVASYMEQEDEEEETRRDPSLKPAKPTKKAAVKCNDCSSSFQTLQGYIKHRVGHGMIAAYLKLPSVEDTIQVSTELASSVLKNIGTSVLSGGFAPEVSLTANTILNSIQTESVQLFLKHVCEGLYQTFTKNKEFLFPADLCVEYYKGVSIYLSNLPDRSLLLDVLSDLLPDSSDVCNIFLGKFIHEFSNKMLAYVCRSIRCENIETGTQSLHERYATTKQSTDSLDFKQNMHFIGGSNVKSILRTALRKKNSGEWARVIQTIRNNFLVSELSNAPAADLMEWTLRLDRGKLLKISDIALQFFVKLGTLVKPLERLDGSLLNSEVFDCVGKSSDLLRIWSELKGSLSESESFKFLHALISQFCITWRNGIVTRRQDEMALRKHSEKLGTGSVAFRAKLAGK</sequence>
<dbReference type="PROSITE" id="PS50157">
    <property type="entry name" value="ZINC_FINGER_C2H2_2"/>
    <property type="match status" value="1"/>
</dbReference>
<keyword evidence="5" id="KW-1185">Reference proteome</keyword>
<evidence type="ECO:0000313" key="5">
    <source>
        <dbReference type="Proteomes" id="UP001219518"/>
    </source>
</evidence>
<dbReference type="EMBL" id="JAHWGI010000085">
    <property type="protein sequence ID" value="KAK3909140.1"/>
    <property type="molecule type" value="Genomic_DNA"/>
</dbReference>
<proteinExistence type="predicted"/>
<evidence type="ECO:0000256" key="1">
    <source>
        <dbReference type="PROSITE-ProRule" id="PRU00042"/>
    </source>
</evidence>
<keyword evidence="4" id="KW-0371">Homeobox</keyword>
<reference evidence="4" key="2">
    <citation type="journal article" date="2023" name="BMC Genomics">
        <title>Pest status, molecular evolution, and epigenetic factors derived from the genome assembly of Frankliniella fusca, a thysanopteran phytovirus vector.</title>
        <authorList>
            <person name="Catto M.A."/>
            <person name="Labadie P.E."/>
            <person name="Jacobson A.L."/>
            <person name="Kennedy G.G."/>
            <person name="Srinivasan R."/>
            <person name="Hunt B.G."/>
        </authorList>
    </citation>
    <scope>NUCLEOTIDE SEQUENCE</scope>
    <source>
        <strain evidence="4">PL_HMW_Pooled</strain>
    </source>
</reference>
<organism evidence="4 5">
    <name type="scientific">Frankliniella fusca</name>
    <dbReference type="NCBI Taxonomy" id="407009"/>
    <lineage>
        <taxon>Eukaryota</taxon>
        <taxon>Metazoa</taxon>
        <taxon>Ecdysozoa</taxon>
        <taxon>Arthropoda</taxon>
        <taxon>Hexapoda</taxon>
        <taxon>Insecta</taxon>
        <taxon>Pterygota</taxon>
        <taxon>Neoptera</taxon>
        <taxon>Paraneoptera</taxon>
        <taxon>Thysanoptera</taxon>
        <taxon>Terebrantia</taxon>
        <taxon>Thripoidea</taxon>
        <taxon>Thripidae</taxon>
        <taxon>Frankliniella</taxon>
    </lineage>
</organism>
<feature type="domain" description="C2H2-type" evidence="3">
    <location>
        <begin position="15"/>
        <end position="44"/>
    </location>
</feature>